<feature type="compositionally biased region" description="Polar residues" evidence="1">
    <location>
        <begin position="259"/>
        <end position="297"/>
    </location>
</feature>
<gene>
    <name evidence="3" type="ORF">OC846_001992</name>
</gene>
<evidence type="ECO:0000259" key="2">
    <source>
        <dbReference type="PROSITE" id="PS50048"/>
    </source>
</evidence>
<keyword evidence="4" id="KW-1185">Reference proteome</keyword>
<feature type="compositionally biased region" description="Basic residues" evidence="1">
    <location>
        <begin position="121"/>
        <end position="135"/>
    </location>
</feature>
<sequence>MASGSTATMEPAASSPTDDQPPPPGLAAPPASAALAAPSAPANSEPAETDNSTSMTTTLSNSAQSRLATVATTSGGKPRVRAFAACIECNKAKIKCDGDKPNNVSCTRCKQHNLTCEWAKSRRGRLPGSKNKPKPKPSTPPPSSVPEPSPTIDASSASSASVKTFKAPNVLPREQDSNKRRKISINQLPPASSAQTHPNNSQPVLVHTLPPNAPLHPHPEHAFWSTHHAQQQQQSRPSSRPGSSSSSGPQHISNSSSPFQQQGPFRTPSQHSHLSFPSQSFASPHQHSTQGNVSTFARQAGVSHSHPAQPPTQAQQQQHHQHHHQHHQPAPQPPPETARFSSFGHDIGATFNPATYHFDLNNIHAHHPSTAPRTSSSPPSSATPANGHSSSIPLPLQNPKPLRSDWLKKRRP</sequence>
<feature type="compositionally biased region" description="Low complexity" evidence="1">
    <location>
        <begin position="28"/>
        <end position="62"/>
    </location>
</feature>
<reference evidence="3" key="1">
    <citation type="journal article" date="2023" name="PhytoFront">
        <title>Draft Genome Resources of Seven Strains of Tilletia horrida, Causal Agent of Kernel Smut of Rice.</title>
        <authorList>
            <person name="Khanal S."/>
            <person name="Antony Babu S."/>
            <person name="Zhou X.G."/>
        </authorList>
    </citation>
    <scope>NUCLEOTIDE SEQUENCE</scope>
    <source>
        <strain evidence="3">TX6</strain>
    </source>
</reference>
<feature type="compositionally biased region" description="Polar residues" evidence="1">
    <location>
        <begin position="184"/>
        <end position="203"/>
    </location>
</feature>
<dbReference type="GO" id="GO:0000981">
    <property type="term" value="F:DNA-binding transcription factor activity, RNA polymerase II-specific"/>
    <property type="evidence" value="ECO:0007669"/>
    <property type="project" value="InterPro"/>
</dbReference>
<organism evidence="3 4">
    <name type="scientific">Tilletia horrida</name>
    <dbReference type="NCBI Taxonomy" id="155126"/>
    <lineage>
        <taxon>Eukaryota</taxon>
        <taxon>Fungi</taxon>
        <taxon>Dikarya</taxon>
        <taxon>Basidiomycota</taxon>
        <taxon>Ustilaginomycotina</taxon>
        <taxon>Exobasidiomycetes</taxon>
        <taxon>Tilletiales</taxon>
        <taxon>Tilletiaceae</taxon>
        <taxon>Tilletia</taxon>
    </lineage>
</organism>
<dbReference type="SMART" id="SM00066">
    <property type="entry name" value="GAL4"/>
    <property type="match status" value="1"/>
</dbReference>
<feature type="compositionally biased region" description="Basic and acidic residues" evidence="1">
    <location>
        <begin position="402"/>
        <end position="412"/>
    </location>
</feature>
<dbReference type="SUPFAM" id="SSF57701">
    <property type="entry name" value="Zn2/Cys6 DNA-binding domain"/>
    <property type="match status" value="1"/>
</dbReference>
<dbReference type="PROSITE" id="PS50048">
    <property type="entry name" value="ZN2_CY6_FUNGAL_2"/>
    <property type="match status" value="1"/>
</dbReference>
<dbReference type="AlphaFoldDB" id="A0AAN6JZC1"/>
<evidence type="ECO:0000256" key="1">
    <source>
        <dbReference type="SAM" id="MobiDB-lite"/>
    </source>
</evidence>
<comment type="caution">
    <text evidence="3">The sequence shown here is derived from an EMBL/GenBank/DDBJ whole genome shotgun (WGS) entry which is preliminary data.</text>
</comment>
<dbReference type="Pfam" id="PF00172">
    <property type="entry name" value="Zn_clus"/>
    <property type="match status" value="1"/>
</dbReference>
<feature type="compositionally biased region" description="Pro residues" evidence="1">
    <location>
        <begin position="136"/>
        <end position="149"/>
    </location>
</feature>
<feature type="compositionally biased region" description="Polar residues" evidence="1">
    <location>
        <begin position="1"/>
        <end position="18"/>
    </location>
</feature>
<feature type="compositionally biased region" description="Polar residues" evidence="1">
    <location>
        <begin position="63"/>
        <end position="75"/>
    </location>
</feature>
<accession>A0AAN6JZC1</accession>
<evidence type="ECO:0000313" key="4">
    <source>
        <dbReference type="Proteomes" id="UP001176517"/>
    </source>
</evidence>
<feature type="compositionally biased region" description="Polar residues" evidence="1">
    <location>
        <begin position="152"/>
        <end position="162"/>
    </location>
</feature>
<feature type="domain" description="Zn(2)-C6 fungal-type" evidence="2">
    <location>
        <begin position="85"/>
        <end position="118"/>
    </location>
</feature>
<dbReference type="InterPro" id="IPR001138">
    <property type="entry name" value="Zn2Cys6_DnaBD"/>
</dbReference>
<feature type="compositionally biased region" description="Low complexity" evidence="1">
    <location>
        <begin position="230"/>
        <end position="258"/>
    </location>
</feature>
<name>A0AAN6JZC1_9BASI</name>
<dbReference type="EMBL" id="JAPDMZ010000035">
    <property type="protein sequence ID" value="KAK0554658.1"/>
    <property type="molecule type" value="Genomic_DNA"/>
</dbReference>
<feature type="region of interest" description="Disordered" evidence="1">
    <location>
        <begin position="1"/>
        <end position="77"/>
    </location>
</feature>
<dbReference type="Proteomes" id="UP001176517">
    <property type="component" value="Unassembled WGS sequence"/>
</dbReference>
<feature type="region of interest" description="Disordered" evidence="1">
    <location>
        <begin position="117"/>
        <end position="412"/>
    </location>
</feature>
<dbReference type="GO" id="GO:0008270">
    <property type="term" value="F:zinc ion binding"/>
    <property type="evidence" value="ECO:0007669"/>
    <property type="project" value="InterPro"/>
</dbReference>
<evidence type="ECO:0000313" key="3">
    <source>
        <dbReference type="EMBL" id="KAK0554658.1"/>
    </source>
</evidence>
<protein>
    <recommendedName>
        <fullName evidence="2">Zn(2)-C6 fungal-type domain-containing protein</fullName>
    </recommendedName>
</protein>
<feature type="compositionally biased region" description="Low complexity" evidence="1">
    <location>
        <begin position="368"/>
        <end position="385"/>
    </location>
</feature>
<dbReference type="CDD" id="cd00067">
    <property type="entry name" value="GAL4"/>
    <property type="match status" value="1"/>
</dbReference>
<dbReference type="Gene3D" id="4.10.240.10">
    <property type="entry name" value="Zn(2)-C6 fungal-type DNA-binding domain"/>
    <property type="match status" value="1"/>
</dbReference>
<proteinExistence type="predicted"/>
<dbReference type="InterPro" id="IPR036864">
    <property type="entry name" value="Zn2-C6_fun-type_DNA-bd_sf"/>
</dbReference>